<evidence type="ECO:0000313" key="2">
    <source>
        <dbReference type="Proteomes" id="UP000076420"/>
    </source>
</evidence>
<dbReference type="VEuPathDB" id="VectorBase:BGLAX_036572"/>
<evidence type="ECO:0008006" key="3">
    <source>
        <dbReference type="Google" id="ProtNLM"/>
    </source>
</evidence>
<dbReference type="STRING" id="6526.A0A2C9KU54"/>
<dbReference type="AlphaFoldDB" id="A0A2C9KU54"/>
<dbReference type="Proteomes" id="UP000076420">
    <property type="component" value="Unassembled WGS sequence"/>
</dbReference>
<dbReference type="EnsemblMetazoa" id="BGLB023488-RA">
    <property type="protein sequence ID" value="BGLB023488-PA"/>
    <property type="gene ID" value="BGLB023488"/>
</dbReference>
<gene>
    <name evidence="1" type="primary">106061270</name>
</gene>
<dbReference type="PANTHER" id="PTHR33198">
    <property type="entry name" value="ANK_REP_REGION DOMAIN-CONTAINING PROTEIN-RELATED"/>
    <property type="match status" value="1"/>
</dbReference>
<dbReference type="PANTHER" id="PTHR33198:SF20">
    <property type="entry name" value="RETROTRANSPOSON GAG DOMAIN-CONTAINING PROTEIN"/>
    <property type="match status" value="1"/>
</dbReference>
<protein>
    <recommendedName>
        <fullName evidence="3">Retrotransposon gag domain-containing protein</fullName>
    </recommendedName>
</protein>
<organism evidence="1 2">
    <name type="scientific">Biomphalaria glabrata</name>
    <name type="common">Bloodfluke planorb</name>
    <name type="synonym">Freshwater snail</name>
    <dbReference type="NCBI Taxonomy" id="6526"/>
    <lineage>
        <taxon>Eukaryota</taxon>
        <taxon>Metazoa</taxon>
        <taxon>Spiralia</taxon>
        <taxon>Lophotrochozoa</taxon>
        <taxon>Mollusca</taxon>
        <taxon>Gastropoda</taxon>
        <taxon>Heterobranchia</taxon>
        <taxon>Euthyneura</taxon>
        <taxon>Panpulmonata</taxon>
        <taxon>Hygrophila</taxon>
        <taxon>Lymnaeoidea</taxon>
        <taxon>Planorbidae</taxon>
        <taxon>Biomphalaria</taxon>
    </lineage>
</organism>
<dbReference type="OrthoDB" id="5984808at2759"/>
<evidence type="ECO:0000313" key="1">
    <source>
        <dbReference type="EnsemblMetazoa" id="BGLB023488-PA"/>
    </source>
</evidence>
<reference evidence="1" key="1">
    <citation type="submission" date="2020-05" db="UniProtKB">
        <authorList>
            <consortium name="EnsemblMetazoa"/>
        </authorList>
    </citation>
    <scope>IDENTIFICATION</scope>
    <source>
        <strain evidence="1">BB02</strain>
    </source>
</reference>
<accession>A0A2C9KU54</accession>
<sequence length="301" mass="34892">MEIFNPSKPLSLDGNLSERWKKTKQSFELFMVATENNAKPEPVKKALLLHLIGEPARDIYNTFQVCEDETVDKVIERFENHFLPKSNTVYDRFKFFTRNQKDGETFEQYYTDLKNSAKECKFDNLRDELTRDRLVCGKQLDRVRDSLLRDVDLTLEKAASISRTDEHTQNQMIEMKGLHVDAAYKLEKTEDSKPVKTSQENIAKNHVTSIIKDCRYCNKVKCKKIIHFAAKCRSKHFKAVDSMENESQVSQVNELCFQAVGTDNNVNVWMVDVNVMPKIVKMKIDTGAQAYVIVNVKHLRN</sequence>
<name>A0A2C9KU54_BIOGL</name>
<dbReference type="KEGG" id="bgt:106061270"/>
<proteinExistence type="predicted"/>
<dbReference type="VEuPathDB" id="VectorBase:BGLB023488"/>